<name>W9R6Z3_9ROSA</name>
<dbReference type="PANTHER" id="PTHR37213:SF1">
    <property type="entry name" value="SUBTILISIN-LIKE PROTEASE"/>
    <property type="match status" value="1"/>
</dbReference>
<dbReference type="AlphaFoldDB" id="W9R6Z3"/>
<evidence type="ECO:0000256" key="1">
    <source>
        <dbReference type="SAM" id="Phobius"/>
    </source>
</evidence>
<dbReference type="PANTHER" id="PTHR37213">
    <property type="entry name" value="SUBTILISIN-LIKE PROTEASE"/>
    <property type="match status" value="1"/>
</dbReference>
<keyword evidence="1" id="KW-1133">Transmembrane helix</keyword>
<protein>
    <submittedName>
        <fullName evidence="2">Uncharacterized protein</fullName>
    </submittedName>
</protein>
<accession>W9R6Z3</accession>
<keyword evidence="1" id="KW-0812">Transmembrane</keyword>
<keyword evidence="3" id="KW-1185">Reference proteome</keyword>
<reference evidence="3" key="1">
    <citation type="submission" date="2013-01" db="EMBL/GenBank/DDBJ databases">
        <title>Draft Genome Sequence of a Mulberry Tree, Morus notabilis C.K. Schneid.</title>
        <authorList>
            <person name="He N."/>
            <person name="Zhao S."/>
        </authorList>
    </citation>
    <scope>NUCLEOTIDE SEQUENCE</scope>
</reference>
<gene>
    <name evidence="2" type="ORF">L484_024799</name>
</gene>
<dbReference type="STRING" id="981085.W9R6Z3"/>
<sequence length="123" mass="14068">MASSWERTLESLRFNGLRSVCTVSCWVLTGSLAYFLWVKPRQDQPKGAALAAFNALESDPHRYLPKMKPIPDPNIYSLWLKANQERQVWYVLYGLHKSVQWFVGTLKCHGPFQVGPEAVECLV</sequence>
<dbReference type="EMBL" id="KE344284">
    <property type="protein sequence ID" value="EXB56262.1"/>
    <property type="molecule type" value="Genomic_DNA"/>
</dbReference>
<feature type="transmembrane region" description="Helical" evidence="1">
    <location>
        <begin position="16"/>
        <end position="37"/>
    </location>
</feature>
<evidence type="ECO:0000313" key="2">
    <source>
        <dbReference type="EMBL" id="EXB56262.1"/>
    </source>
</evidence>
<dbReference type="Proteomes" id="UP000030645">
    <property type="component" value="Unassembled WGS sequence"/>
</dbReference>
<keyword evidence="1" id="KW-0472">Membrane</keyword>
<proteinExistence type="predicted"/>
<organism evidence="2 3">
    <name type="scientific">Morus notabilis</name>
    <dbReference type="NCBI Taxonomy" id="981085"/>
    <lineage>
        <taxon>Eukaryota</taxon>
        <taxon>Viridiplantae</taxon>
        <taxon>Streptophyta</taxon>
        <taxon>Embryophyta</taxon>
        <taxon>Tracheophyta</taxon>
        <taxon>Spermatophyta</taxon>
        <taxon>Magnoliopsida</taxon>
        <taxon>eudicotyledons</taxon>
        <taxon>Gunneridae</taxon>
        <taxon>Pentapetalae</taxon>
        <taxon>rosids</taxon>
        <taxon>fabids</taxon>
        <taxon>Rosales</taxon>
        <taxon>Moraceae</taxon>
        <taxon>Moreae</taxon>
        <taxon>Morus</taxon>
    </lineage>
</organism>
<evidence type="ECO:0000313" key="3">
    <source>
        <dbReference type="Proteomes" id="UP000030645"/>
    </source>
</evidence>